<proteinExistence type="predicted"/>
<keyword evidence="1" id="KW-0732">Signal</keyword>
<dbReference type="SUPFAM" id="SSF53850">
    <property type="entry name" value="Periplasmic binding protein-like II"/>
    <property type="match status" value="1"/>
</dbReference>
<dbReference type="Proteomes" id="UP000060277">
    <property type="component" value="Chromosome"/>
</dbReference>
<name>A0ABM5WME4_9BURK</name>
<evidence type="ECO:0000256" key="1">
    <source>
        <dbReference type="ARBA" id="ARBA00022729"/>
    </source>
</evidence>
<reference evidence="4" key="1">
    <citation type="submission" date="2015-12" db="EMBL/GenBank/DDBJ databases">
        <title>Complete genome sequence of Pandoraea norimbergensis DSM 11628.</title>
        <authorList>
            <person name="Ee R."/>
            <person name="Lim Y.-L."/>
            <person name="Yong D."/>
            <person name="Yin W.-F."/>
            <person name="Chan K.-G."/>
        </authorList>
    </citation>
    <scope>NUCLEOTIDE SEQUENCE [LARGE SCALE GENOMIC DNA]</scope>
    <source>
        <strain evidence="4">DSM 11628</strain>
    </source>
</reference>
<dbReference type="SMART" id="SM00062">
    <property type="entry name" value="PBPb"/>
    <property type="match status" value="1"/>
</dbReference>
<dbReference type="CDD" id="cd01004">
    <property type="entry name" value="PBP2_MidA_like"/>
    <property type="match status" value="1"/>
</dbReference>
<dbReference type="PROSITE" id="PS51257">
    <property type="entry name" value="PROKAR_LIPOPROTEIN"/>
    <property type="match status" value="1"/>
</dbReference>
<evidence type="ECO:0000313" key="3">
    <source>
        <dbReference type="EMBL" id="ALS61713.1"/>
    </source>
</evidence>
<organism evidence="3 4">
    <name type="scientific">Pandoraea norimbergensis</name>
    <dbReference type="NCBI Taxonomy" id="93219"/>
    <lineage>
        <taxon>Bacteria</taxon>
        <taxon>Pseudomonadati</taxon>
        <taxon>Pseudomonadota</taxon>
        <taxon>Betaproteobacteria</taxon>
        <taxon>Burkholderiales</taxon>
        <taxon>Burkholderiaceae</taxon>
        <taxon>Pandoraea</taxon>
    </lineage>
</organism>
<dbReference type="PANTHER" id="PTHR35936:SF17">
    <property type="entry name" value="ARGININE-BINDING EXTRACELLULAR PROTEIN ARTP"/>
    <property type="match status" value="1"/>
</dbReference>
<keyword evidence="4" id="KW-1185">Reference proteome</keyword>
<gene>
    <name evidence="3" type="ORF">AT302_19965</name>
</gene>
<dbReference type="PANTHER" id="PTHR35936">
    <property type="entry name" value="MEMBRANE-BOUND LYTIC MUREIN TRANSGLYCOSYLASE F"/>
    <property type="match status" value="1"/>
</dbReference>
<evidence type="ECO:0000259" key="2">
    <source>
        <dbReference type="SMART" id="SM00062"/>
    </source>
</evidence>
<protein>
    <submittedName>
        <fullName evidence="3">ABC transporter substrate-binding protein</fullName>
    </submittedName>
</protein>
<dbReference type="Pfam" id="PF00497">
    <property type="entry name" value="SBP_bac_3"/>
    <property type="match status" value="1"/>
</dbReference>
<feature type="domain" description="Solute-binding protein family 3/N-terminal" evidence="2">
    <location>
        <begin position="71"/>
        <end position="299"/>
    </location>
</feature>
<sequence length="313" mass="33312">MRHLSSLLSRGSMRMTPRIPAATAIAAAACLLALFGGVSNVRAAEAASILNIKADDKLAAMVPKYYRDRGTLTAGVNPDVAPIKFVNGDGEIVGFTPELLSAAAQVLGLKIKLAQSSFDALIPGLSASRFDVLLSLADFSARQKVVTFVDYLDMGLTVVTTPASAITVKSPDDLCGLQLALPRGTASMEKARALSDKCVGNGKKPLTIATYPDSNMTMLSLSTGASQVAWVDSPVGYYNATRFPAKYKIVHYNREAPYGIGFGVDEKGKQLALAIQQALIKLQKDGVYDALMKKWGLDLKDAKPLFPINGGER</sequence>
<dbReference type="Gene3D" id="3.40.190.10">
    <property type="entry name" value="Periplasmic binding protein-like II"/>
    <property type="match status" value="2"/>
</dbReference>
<accession>A0ABM5WME4</accession>
<dbReference type="EMBL" id="CP013480">
    <property type="protein sequence ID" value="ALS61713.1"/>
    <property type="molecule type" value="Genomic_DNA"/>
</dbReference>
<dbReference type="InterPro" id="IPR001638">
    <property type="entry name" value="Solute-binding_3/MltF_N"/>
</dbReference>
<evidence type="ECO:0000313" key="4">
    <source>
        <dbReference type="Proteomes" id="UP000060277"/>
    </source>
</evidence>